<name>K1YHY8_9BACT</name>
<evidence type="ECO:0000313" key="2">
    <source>
        <dbReference type="EMBL" id="EKD24979.1"/>
    </source>
</evidence>
<comment type="caution">
    <text evidence="2">The sequence shown here is derived from an EMBL/GenBank/DDBJ whole genome shotgun (WGS) entry which is preliminary data.</text>
</comment>
<keyword evidence="1" id="KW-1133">Transmembrane helix</keyword>
<proteinExistence type="predicted"/>
<keyword evidence="1" id="KW-0472">Membrane</keyword>
<evidence type="ECO:0000256" key="1">
    <source>
        <dbReference type="SAM" id="Phobius"/>
    </source>
</evidence>
<reference evidence="2" key="1">
    <citation type="journal article" date="2012" name="Science">
        <title>Fermentation, hydrogen, and sulfur metabolism in multiple uncultivated bacterial phyla.</title>
        <authorList>
            <person name="Wrighton K.C."/>
            <person name="Thomas B.C."/>
            <person name="Sharon I."/>
            <person name="Miller C.S."/>
            <person name="Castelle C.J."/>
            <person name="VerBerkmoes N.C."/>
            <person name="Wilkins M.J."/>
            <person name="Hettich R.L."/>
            <person name="Lipton M.S."/>
            <person name="Williams K.H."/>
            <person name="Long P.E."/>
            <person name="Banfield J.F."/>
        </authorList>
    </citation>
    <scope>NUCLEOTIDE SEQUENCE [LARGE SCALE GENOMIC DNA]</scope>
</reference>
<dbReference type="AlphaFoldDB" id="K1YHY8"/>
<protein>
    <submittedName>
        <fullName evidence="2">Uncharacterized protein</fullName>
    </submittedName>
</protein>
<feature type="transmembrane region" description="Helical" evidence="1">
    <location>
        <begin position="12"/>
        <end position="32"/>
    </location>
</feature>
<keyword evidence="1" id="KW-0812">Transmembrane</keyword>
<sequence length="769" mass="86043">MKKEIITYKIVASFMLILWGIFSLVAGQYYYFDAGTTPTYPYQQWCSEQLYIYATMESNPNGALAWLLSLQLDPIHFSYFTWAVATDLATYLFVWDSSTFMDYVNPSLVPLWEDPGVNTILHTDRINNMTPFLGVWRYGTLKFNPKYSASDYTGTVSIIYNGDTLTTSLSYWGVNTINSAYQYANLTWYYYVYQKPCIDDTNAPTPAILVPTVGTRKSSLSGISVTLLENVGVGGANVPYVRTGGLPGIGTWTGNAWSIINQYGVNLSTFQLYVSWNGTGKYFVGGMFSPSWPLAAVPSNKSWQFRDRDYAIDISWFELFYYGIEQTITITGTVTDRNGNATPIFSRIFNQPVGPWMIPWSANPSAGAQDVLADAPVIIWIQDDRAGVDSWSIVIVLSWINWTNYGPYIFTGTSLNLSGILWTANQPDYSTTISGHVNFPTSWTIHVSVYAEDMENNVDTINDYIFNTKPSCTDLGCCQNVYLQTGFTVPSFLYSWFILNVSWGVNPTFTFSGNTGLIDCNIDSWGLDIYKWIEYTWIFISFFDLPDFILSGNSGTVKALLSGQTLYLQTMQLLTFMVKAFPSNRITQATNNSNTWVLKFYDMNKQFVKSSVPFTLNAMGTGEVTIDITWGTYYVVFKGQSHLISYLSGITLVPGTGDIFDFTTGADLSGAQNINSQQDDGYRYQTAGDLKSSAGVYDHVINGNDISIILYVTWAMTFPQYWVSVLDPRDLNGDNSAWPSDLSVIGSNALKSDSFAPPSLGGIFSWFAW</sequence>
<organism evidence="2">
    <name type="scientific">uncultured bacterium</name>
    <name type="common">gcode 4</name>
    <dbReference type="NCBI Taxonomy" id="1234023"/>
    <lineage>
        <taxon>Bacteria</taxon>
        <taxon>environmental samples</taxon>
    </lineage>
</organism>
<accession>K1YHY8</accession>
<dbReference type="EMBL" id="AMFJ01036149">
    <property type="protein sequence ID" value="EKD24979.1"/>
    <property type="molecule type" value="Genomic_DNA"/>
</dbReference>
<gene>
    <name evidence="2" type="ORF">ACD_80C00142G0021</name>
</gene>